<evidence type="ECO:0000313" key="3">
    <source>
        <dbReference type="Proteomes" id="UP000254701"/>
    </source>
</evidence>
<dbReference type="Proteomes" id="UP000254701">
    <property type="component" value="Unassembled WGS sequence"/>
</dbReference>
<dbReference type="InterPro" id="IPR006311">
    <property type="entry name" value="TAT_signal"/>
</dbReference>
<dbReference type="Gene3D" id="3.50.50.60">
    <property type="entry name" value="FAD/NAD(P)-binding domain"/>
    <property type="match status" value="1"/>
</dbReference>
<feature type="domain" description="Amine oxidase" evidence="1">
    <location>
        <begin position="101"/>
        <end position="635"/>
    </location>
</feature>
<protein>
    <submittedName>
        <fullName evidence="2">Monoamine oxidase</fullName>
    </submittedName>
</protein>
<dbReference type="RefSeq" id="WP_115729359.1">
    <property type="nucleotide sequence ID" value="NZ_BAAAVY010000011.1"/>
</dbReference>
<proteinExistence type="predicted"/>
<dbReference type="PANTHER" id="PTHR42923">
    <property type="entry name" value="PROTOPORPHYRINOGEN OXIDASE"/>
    <property type="match status" value="1"/>
</dbReference>
<dbReference type="GO" id="GO:0016491">
    <property type="term" value="F:oxidoreductase activity"/>
    <property type="evidence" value="ECO:0007669"/>
    <property type="project" value="InterPro"/>
</dbReference>
<dbReference type="EMBL" id="UFSM01000001">
    <property type="protein sequence ID" value="SUU86863.1"/>
    <property type="molecule type" value="Genomic_DNA"/>
</dbReference>
<evidence type="ECO:0000259" key="1">
    <source>
        <dbReference type="Pfam" id="PF01593"/>
    </source>
</evidence>
<dbReference type="Pfam" id="PF01593">
    <property type="entry name" value="Amino_oxidase"/>
    <property type="match status" value="1"/>
</dbReference>
<dbReference type="AlphaFoldDB" id="A0A380WCW9"/>
<reference evidence="2 3" key="1">
    <citation type="submission" date="2018-06" db="EMBL/GenBank/DDBJ databases">
        <authorList>
            <consortium name="Pathogen Informatics"/>
            <person name="Doyle S."/>
        </authorList>
    </citation>
    <scope>NUCLEOTIDE SEQUENCE [LARGE SCALE GENOMIC DNA]</scope>
    <source>
        <strain evidence="2 3">NCTC10684</strain>
    </source>
</reference>
<dbReference type="OrthoDB" id="231484at2"/>
<organism evidence="2 3">
    <name type="scientific">Aminobacter aminovorans</name>
    <name type="common">Chelatobacter heintzii</name>
    <dbReference type="NCBI Taxonomy" id="83263"/>
    <lineage>
        <taxon>Bacteria</taxon>
        <taxon>Pseudomonadati</taxon>
        <taxon>Pseudomonadota</taxon>
        <taxon>Alphaproteobacteria</taxon>
        <taxon>Hyphomicrobiales</taxon>
        <taxon>Phyllobacteriaceae</taxon>
        <taxon>Aminobacter</taxon>
    </lineage>
</organism>
<dbReference type="PROSITE" id="PS51318">
    <property type="entry name" value="TAT"/>
    <property type="match status" value="1"/>
</dbReference>
<evidence type="ECO:0000313" key="2">
    <source>
        <dbReference type="EMBL" id="SUU86863.1"/>
    </source>
</evidence>
<sequence length="657" mass="71000">MNWTEKDKKLGMDRAISRRDFMDGVAMAIGGALALRAMGPGRAHAQAGPVAYPPAAGGLRGQTDAAQNVMHAVRDGTYWSDAGPVTDSAESYDLVVVGAGISGLAAAHAFRKQAGLDKRVLIIDPLEDFGGHAMRNEFTASNGAKLIGYGGSQSMQTPSYFSPAVNALLADIGIEPKRFETFYDQKWSDDRGLTGAIFFSKEQWGEDKLVIRKGKPAEWVAETPLKDKAKADLIQLMEAPGDYLPGLSREQRLEKLSEITYRAFLLDHAKVDPEVADYFATSTNGYFGVGIDAASALDARANGNPGFDSMDLGEAVSKYNSPSGRLAFTDPDDYIYHFPDGNAGIARALVRALVPSALAGTTMEDLVTETVDYSALDKPENPVRIRLNSTVVKVAHDGAPDSAGSVAVTYADIKGKPVSVKAGHVVLACWHRVIPYLTNELGTEQIAALNDQQKVPLIYTNVQLRNWEAFDKLKIDGFRARGDFWSGADIDFPVSMGAYKFADKPGDPVVLHLSKVMTSPGLAPREQALAGRRALLTLSFEEMERSIRDLLGRALSGGGFDPARDIEAITCNRWSHGYAYEYMRPGDRFWPDGPLPIEAARKPWGRIAIANADSGAYAYAHSAIDQGVRAVRDLLGTPEGAPDYARFPGPPAEKIGL</sequence>
<dbReference type="SUPFAM" id="SSF51905">
    <property type="entry name" value="FAD/NAD(P)-binding domain"/>
    <property type="match status" value="1"/>
</dbReference>
<dbReference type="InterPro" id="IPR050464">
    <property type="entry name" value="Zeta_carotene_desat/Oxidored"/>
</dbReference>
<gene>
    <name evidence="2" type="ORF">NCTC10684_00051</name>
</gene>
<dbReference type="PANTHER" id="PTHR42923:SF3">
    <property type="entry name" value="PROTOPORPHYRINOGEN OXIDASE"/>
    <property type="match status" value="1"/>
</dbReference>
<accession>A0A380WCW9</accession>
<dbReference type="InterPro" id="IPR036188">
    <property type="entry name" value="FAD/NAD-bd_sf"/>
</dbReference>
<dbReference type="InterPro" id="IPR002937">
    <property type="entry name" value="Amino_oxidase"/>
</dbReference>
<name>A0A380WCW9_AMIAI</name>